<protein>
    <submittedName>
        <fullName evidence="9">Iron complex transport system permease protein</fullName>
    </submittedName>
</protein>
<accession>A0A1M7RMG9</accession>
<dbReference type="GO" id="GO:0005886">
    <property type="term" value="C:plasma membrane"/>
    <property type="evidence" value="ECO:0007669"/>
    <property type="project" value="UniProtKB-SubCell"/>
</dbReference>
<dbReference type="GO" id="GO:0022857">
    <property type="term" value="F:transmembrane transporter activity"/>
    <property type="evidence" value="ECO:0007669"/>
    <property type="project" value="InterPro"/>
</dbReference>
<evidence type="ECO:0000256" key="2">
    <source>
        <dbReference type="ARBA" id="ARBA00007935"/>
    </source>
</evidence>
<dbReference type="InterPro" id="IPR037294">
    <property type="entry name" value="ABC_BtuC-like"/>
</dbReference>
<dbReference type="Proteomes" id="UP000184440">
    <property type="component" value="Unassembled WGS sequence"/>
</dbReference>
<keyword evidence="6 8" id="KW-1133">Transmembrane helix</keyword>
<name>A0A1M7RMG9_9ACTN</name>
<evidence type="ECO:0000313" key="9">
    <source>
        <dbReference type="EMBL" id="SHN47527.1"/>
    </source>
</evidence>
<dbReference type="Pfam" id="PF01032">
    <property type="entry name" value="FecCD"/>
    <property type="match status" value="1"/>
</dbReference>
<dbReference type="PANTHER" id="PTHR30472">
    <property type="entry name" value="FERRIC ENTEROBACTIN TRANSPORT SYSTEM PERMEASE PROTEIN"/>
    <property type="match status" value="1"/>
</dbReference>
<gene>
    <name evidence="9" type="ORF">SAMN05443668_12485</name>
</gene>
<feature type="transmembrane region" description="Helical" evidence="8">
    <location>
        <begin position="303"/>
        <end position="320"/>
    </location>
</feature>
<evidence type="ECO:0000313" key="10">
    <source>
        <dbReference type="Proteomes" id="UP000184440"/>
    </source>
</evidence>
<feature type="transmembrane region" description="Helical" evidence="8">
    <location>
        <begin position="139"/>
        <end position="164"/>
    </location>
</feature>
<comment type="similarity">
    <text evidence="2">Belongs to the binding-protein-dependent transport system permease family. FecCD subfamily.</text>
</comment>
<dbReference type="Gene3D" id="1.10.3470.10">
    <property type="entry name" value="ABC transporter involved in vitamin B12 uptake, BtuC"/>
    <property type="match status" value="1"/>
</dbReference>
<feature type="transmembrane region" description="Helical" evidence="8">
    <location>
        <begin position="187"/>
        <end position="210"/>
    </location>
</feature>
<evidence type="ECO:0000256" key="7">
    <source>
        <dbReference type="ARBA" id="ARBA00023136"/>
    </source>
</evidence>
<evidence type="ECO:0000256" key="5">
    <source>
        <dbReference type="ARBA" id="ARBA00022692"/>
    </source>
</evidence>
<feature type="transmembrane region" description="Helical" evidence="8">
    <location>
        <begin position="270"/>
        <end position="291"/>
    </location>
</feature>
<evidence type="ECO:0000256" key="4">
    <source>
        <dbReference type="ARBA" id="ARBA00022475"/>
    </source>
</evidence>
<dbReference type="OrthoDB" id="9782305at2"/>
<feature type="transmembrane region" description="Helical" evidence="8">
    <location>
        <begin position="85"/>
        <end position="106"/>
    </location>
</feature>
<dbReference type="GO" id="GO:0033214">
    <property type="term" value="P:siderophore-iron import into cell"/>
    <property type="evidence" value="ECO:0007669"/>
    <property type="project" value="TreeGrafter"/>
</dbReference>
<feature type="transmembrane region" description="Helical" evidence="8">
    <location>
        <begin position="112"/>
        <end position="132"/>
    </location>
</feature>
<feature type="transmembrane region" description="Helical" evidence="8">
    <location>
        <begin position="56"/>
        <end position="73"/>
    </location>
</feature>
<dbReference type="SUPFAM" id="SSF81345">
    <property type="entry name" value="ABC transporter involved in vitamin B12 uptake, BtuC"/>
    <property type="match status" value="1"/>
</dbReference>
<dbReference type="AlphaFoldDB" id="A0A1M7RMG9"/>
<reference evidence="9 10" key="1">
    <citation type="submission" date="2016-11" db="EMBL/GenBank/DDBJ databases">
        <authorList>
            <person name="Jaros S."/>
            <person name="Januszkiewicz K."/>
            <person name="Wedrychowicz H."/>
        </authorList>
    </citation>
    <scope>NUCLEOTIDE SEQUENCE [LARGE SCALE GENOMIC DNA]</scope>
    <source>
        <strain evidence="9 10">DSM 46144</strain>
    </source>
</reference>
<organism evidence="9 10">
    <name type="scientific">Cryptosporangium aurantiacum</name>
    <dbReference type="NCBI Taxonomy" id="134849"/>
    <lineage>
        <taxon>Bacteria</taxon>
        <taxon>Bacillati</taxon>
        <taxon>Actinomycetota</taxon>
        <taxon>Actinomycetes</taxon>
        <taxon>Cryptosporangiales</taxon>
        <taxon>Cryptosporangiaceae</taxon>
        <taxon>Cryptosporangium</taxon>
    </lineage>
</organism>
<dbReference type="EMBL" id="FRCS01000024">
    <property type="protein sequence ID" value="SHN47527.1"/>
    <property type="molecule type" value="Genomic_DNA"/>
</dbReference>
<keyword evidence="7 8" id="KW-0472">Membrane</keyword>
<evidence type="ECO:0000256" key="8">
    <source>
        <dbReference type="SAM" id="Phobius"/>
    </source>
</evidence>
<keyword evidence="3" id="KW-0813">Transport</keyword>
<proteinExistence type="inferred from homology"/>
<dbReference type="PANTHER" id="PTHR30472:SF1">
    <property type="entry name" value="FE(3+) DICITRATE TRANSPORT SYSTEM PERMEASE PROTEIN FECC-RELATED"/>
    <property type="match status" value="1"/>
</dbReference>
<keyword evidence="4" id="KW-1003">Cell membrane</keyword>
<sequence>MRWAALVLAAAVISSVLLSLAVGSRNIGVGEVLRAVLSDLDSDNATVIRSQRVPRTILGVLAGAALGMAGALMQGHTRNPLADPGLFGVSAGASFGVAVLVFGLGIEAPGAQATAALVGAAAATAAVFLVGLRSLHSGALVMLAVVGTTLSALLVALTMAMILLDRRTLNVLRFFEVGSIANREDQVLLTVAPLLVVGAVLALANGFALNQLGLGVEIARVLGARVRTARVVGILAITLLIGPATALCGPIVFVGLVAPHAARRITGHDYRWLVPLAGLIGVVLLLVADVVGRVCAPPGELEAGIVMAAIGAPVLIGLTRRRRVVAL</sequence>
<dbReference type="STRING" id="134849.SAMN05443668_12485"/>
<evidence type="ECO:0000256" key="3">
    <source>
        <dbReference type="ARBA" id="ARBA00022448"/>
    </source>
</evidence>
<comment type="subcellular location">
    <subcellularLocation>
        <location evidence="1">Cell membrane</location>
        <topology evidence="1">Multi-pass membrane protein</topology>
    </subcellularLocation>
</comment>
<evidence type="ECO:0000256" key="6">
    <source>
        <dbReference type="ARBA" id="ARBA00022989"/>
    </source>
</evidence>
<dbReference type="CDD" id="cd06550">
    <property type="entry name" value="TM_ABC_iron-siderophores_like"/>
    <property type="match status" value="1"/>
</dbReference>
<feature type="transmembrane region" description="Helical" evidence="8">
    <location>
        <begin position="231"/>
        <end position="258"/>
    </location>
</feature>
<dbReference type="InterPro" id="IPR000522">
    <property type="entry name" value="ABC_transptr_permease_BtuC"/>
</dbReference>
<evidence type="ECO:0000256" key="1">
    <source>
        <dbReference type="ARBA" id="ARBA00004651"/>
    </source>
</evidence>
<keyword evidence="5 8" id="KW-0812">Transmembrane</keyword>
<keyword evidence="10" id="KW-1185">Reference proteome</keyword>